<gene>
    <name evidence="2" type="ORF">VLK81_00245</name>
</gene>
<dbReference type="Pfam" id="PF01610">
    <property type="entry name" value="DDE_Tnp_ISL3"/>
    <property type="match status" value="1"/>
</dbReference>
<dbReference type="Proteomes" id="UP001357733">
    <property type="component" value="Unassembled WGS sequence"/>
</dbReference>
<keyword evidence="3" id="KW-1185">Reference proteome</keyword>
<dbReference type="EMBL" id="JAYKOT010000001">
    <property type="protein sequence ID" value="MEB3428487.1"/>
    <property type="molecule type" value="Genomic_DNA"/>
</dbReference>
<accession>A0AAW9MWU5</accession>
<evidence type="ECO:0000313" key="3">
    <source>
        <dbReference type="Proteomes" id="UP001357733"/>
    </source>
</evidence>
<dbReference type="NCBIfam" id="NF033550">
    <property type="entry name" value="transpos_ISL3"/>
    <property type="match status" value="1"/>
</dbReference>
<dbReference type="RefSeq" id="WP_324618572.1">
    <property type="nucleotide sequence ID" value="NZ_JAYKOT010000001.1"/>
</dbReference>
<proteinExistence type="predicted"/>
<comment type="caution">
    <text evidence="2">The sequence shown here is derived from an EMBL/GenBank/DDBJ whole genome shotgun (WGS) entry which is preliminary data.</text>
</comment>
<evidence type="ECO:0000313" key="2">
    <source>
        <dbReference type="EMBL" id="MEB3428487.1"/>
    </source>
</evidence>
<protein>
    <submittedName>
        <fullName evidence="2">ISL3 family transposase</fullName>
    </submittedName>
</protein>
<evidence type="ECO:0000259" key="1">
    <source>
        <dbReference type="Pfam" id="PF01610"/>
    </source>
</evidence>
<dbReference type="PANTHER" id="PTHR33498:SF1">
    <property type="entry name" value="TRANSPOSASE FOR INSERTION SEQUENCE ELEMENT IS1557"/>
    <property type="match status" value="1"/>
</dbReference>
<name>A0AAW9MWU5_9FIRM</name>
<sequence>MSFIFMDVISRKVIDILPDRRIRRLISYFQRYPIEVRRRVKGVVIDMYEPYISLIQSVFPNTVIIFDRFHIVQNLTRALDKTRIAVMNGFARDSQEYKVLKRYWKMFLMYEFDLNTSYFIKYTHFNNLMSQVSIVSFMRDIDPVLDESYRCVQNIMAAIRLSNTDMLSSLFDMKLKSRVSPYVNVAIETCRKNEELILNACRYKLSNGPLEGKINKIKLIKRNAFGHRNFYNYKKRIILVFEKFQYIENGPDTFV</sequence>
<dbReference type="InterPro" id="IPR047951">
    <property type="entry name" value="Transpos_ISL3"/>
</dbReference>
<feature type="domain" description="Transposase IS204/IS1001/IS1096/IS1165 DDE" evidence="1">
    <location>
        <begin position="7"/>
        <end position="237"/>
    </location>
</feature>
<dbReference type="AlphaFoldDB" id="A0AAW9MWU5"/>
<dbReference type="InterPro" id="IPR002560">
    <property type="entry name" value="Transposase_DDE"/>
</dbReference>
<organism evidence="2 3">
    <name type="scientific">Citroniella saccharovorans</name>
    <dbReference type="NCBI Taxonomy" id="2053367"/>
    <lineage>
        <taxon>Bacteria</taxon>
        <taxon>Bacillati</taxon>
        <taxon>Bacillota</taxon>
        <taxon>Tissierellia</taxon>
        <taxon>Tissierellales</taxon>
        <taxon>Peptoniphilaceae</taxon>
        <taxon>Citroniella</taxon>
    </lineage>
</organism>
<dbReference type="PANTHER" id="PTHR33498">
    <property type="entry name" value="TRANSPOSASE FOR INSERTION SEQUENCE ELEMENT IS1557"/>
    <property type="match status" value="1"/>
</dbReference>
<reference evidence="2 3" key="1">
    <citation type="submission" date="2024-01" db="EMBL/GenBank/DDBJ databases">
        <title>Complete genome sequence of Citroniella saccharovorans strain M6.X9, isolated from human fecal sample.</title>
        <authorList>
            <person name="Cheng G."/>
            <person name="Westerholm M."/>
            <person name="Schnurer A."/>
        </authorList>
    </citation>
    <scope>NUCLEOTIDE SEQUENCE [LARGE SCALE GENOMIC DNA]</scope>
    <source>
        <strain evidence="2 3">DSM 29873</strain>
    </source>
</reference>